<evidence type="ECO:0000256" key="5">
    <source>
        <dbReference type="RuleBase" id="RU004404"/>
    </source>
</evidence>
<dbReference type="CDD" id="cd07560">
    <property type="entry name" value="Peptidase_S41_CPP"/>
    <property type="match status" value="1"/>
</dbReference>
<evidence type="ECO:0000256" key="3">
    <source>
        <dbReference type="ARBA" id="ARBA00022801"/>
    </source>
</evidence>
<protein>
    <submittedName>
        <fullName evidence="8">Carboxyl-terminal processing protease</fullName>
    </submittedName>
</protein>
<dbReference type="GO" id="GO:0007165">
    <property type="term" value="P:signal transduction"/>
    <property type="evidence" value="ECO:0007669"/>
    <property type="project" value="TreeGrafter"/>
</dbReference>
<dbReference type="InterPro" id="IPR029045">
    <property type="entry name" value="ClpP/crotonase-like_dom_sf"/>
</dbReference>
<keyword evidence="3 5" id="KW-0378">Hydrolase</keyword>
<keyword evidence="6" id="KW-0472">Membrane</keyword>
<dbReference type="Pfam" id="PF03572">
    <property type="entry name" value="Peptidase_S41"/>
    <property type="match status" value="1"/>
</dbReference>
<dbReference type="GO" id="GO:0006508">
    <property type="term" value="P:proteolysis"/>
    <property type="evidence" value="ECO:0007669"/>
    <property type="project" value="UniProtKB-KW"/>
</dbReference>
<dbReference type="Gene3D" id="2.30.42.10">
    <property type="match status" value="1"/>
</dbReference>
<keyword evidence="6" id="KW-1133">Transmembrane helix</keyword>
<dbReference type="Pfam" id="PF13180">
    <property type="entry name" value="PDZ_2"/>
    <property type="match status" value="1"/>
</dbReference>
<dbReference type="KEGG" id="asx:CDL62_08030"/>
<dbReference type="GO" id="GO:0030288">
    <property type="term" value="C:outer membrane-bounded periplasmic space"/>
    <property type="evidence" value="ECO:0007669"/>
    <property type="project" value="TreeGrafter"/>
</dbReference>
<dbReference type="RefSeq" id="WP_079557003.1">
    <property type="nucleotide sequence ID" value="NZ_CP021904.1"/>
</dbReference>
<evidence type="ECO:0000256" key="2">
    <source>
        <dbReference type="ARBA" id="ARBA00022670"/>
    </source>
</evidence>
<evidence type="ECO:0000259" key="7">
    <source>
        <dbReference type="PROSITE" id="PS50106"/>
    </source>
</evidence>
<dbReference type="InterPro" id="IPR001478">
    <property type="entry name" value="PDZ"/>
</dbReference>
<dbReference type="GO" id="GO:0008236">
    <property type="term" value="F:serine-type peptidase activity"/>
    <property type="evidence" value="ECO:0007669"/>
    <property type="project" value="UniProtKB-KW"/>
</dbReference>
<dbReference type="InterPro" id="IPR005151">
    <property type="entry name" value="Tail-specific_protease"/>
</dbReference>
<dbReference type="Proteomes" id="UP000191055">
    <property type="component" value="Unassembled WGS sequence"/>
</dbReference>
<dbReference type="SMART" id="SM00228">
    <property type="entry name" value="PDZ"/>
    <property type="match status" value="1"/>
</dbReference>
<dbReference type="AlphaFoldDB" id="A0A1T5E6M4"/>
<dbReference type="Gene3D" id="3.90.226.10">
    <property type="entry name" value="2-enoyl-CoA Hydratase, Chain A, domain 1"/>
    <property type="match status" value="1"/>
</dbReference>
<dbReference type="PANTHER" id="PTHR32060:SF30">
    <property type="entry name" value="CARBOXY-TERMINAL PROCESSING PROTEASE CTPA"/>
    <property type="match status" value="1"/>
</dbReference>
<reference evidence="8 9" key="1">
    <citation type="submission" date="2017-02" db="EMBL/GenBank/DDBJ databases">
        <authorList>
            <person name="Peterson S.W."/>
        </authorList>
    </citation>
    <scope>NUCLEOTIDE SEQUENCE [LARGE SCALE GENOMIC DNA]</scope>
    <source>
        <strain evidence="8 9">DSM 24412</strain>
    </source>
</reference>
<keyword evidence="4 5" id="KW-0720">Serine protease</keyword>
<feature type="transmembrane region" description="Helical" evidence="6">
    <location>
        <begin position="12"/>
        <end position="31"/>
    </location>
</feature>
<dbReference type="SUPFAM" id="SSF52096">
    <property type="entry name" value="ClpP/crotonase"/>
    <property type="match status" value="1"/>
</dbReference>
<evidence type="ECO:0000256" key="1">
    <source>
        <dbReference type="ARBA" id="ARBA00009179"/>
    </source>
</evidence>
<feature type="domain" description="PDZ" evidence="7">
    <location>
        <begin position="87"/>
        <end position="165"/>
    </location>
</feature>
<keyword evidence="2 5" id="KW-0645">Protease</keyword>
<evidence type="ECO:0000256" key="6">
    <source>
        <dbReference type="SAM" id="Phobius"/>
    </source>
</evidence>
<dbReference type="CDD" id="cd06782">
    <property type="entry name" value="cpPDZ_CPP-like"/>
    <property type="match status" value="1"/>
</dbReference>
<dbReference type="PANTHER" id="PTHR32060">
    <property type="entry name" value="TAIL-SPECIFIC PROTEASE"/>
    <property type="match status" value="1"/>
</dbReference>
<dbReference type="PROSITE" id="PS50106">
    <property type="entry name" value="PDZ"/>
    <property type="match status" value="1"/>
</dbReference>
<dbReference type="InterPro" id="IPR004447">
    <property type="entry name" value="Peptidase_S41A"/>
</dbReference>
<dbReference type="NCBIfam" id="TIGR00225">
    <property type="entry name" value="prc"/>
    <property type="match status" value="1"/>
</dbReference>
<dbReference type="EMBL" id="FUYV01000005">
    <property type="protein sequence ID" value="SKB79742.1"/>
    <property type="molecule type" value="Genomic_DNA"/>
</dbReference>
<evidence type="ECO:0000313" key="9">
    <source>
        <dbReference type="Proteomes" id="UP000191055"/>
    </source>
</evidence>
<proteinExistence type="inferred from homology"/>
<dbReference type="InterPro" id="IPR036034">
    <property type="entry name" value="PDZ_sf"/>
</dbReference>
<evidence type="ECO:0000256" key="4">
    <source>
        <dbReference type="ARBA" id="ARBA00022825"/>
    </source>
</evidence>
<organism evidence="8 9">
    <name type="scientific">Alkalitalea saponilacus</name>
    <dbReference type="NCBI Taxonomy" id="889453"/>
    <lineage>
        <taxon>Bacteria</taxon>
        <taxon>Pseudomonadati</taxon>
        <taxon>Bacteroidota</taxon>
        <taxon>Bacteroidia</taxon>
        <taxon>Marinilabiliales</taxon>
        <taxon>Marinilabiliaceae</taxon>
        <taxon>Alkalitalea</taxon>
    </lineage>
</organism>
<gene>
    <name evidence="8" type="ORF">SAMN03080601_01224</name>
</gene>
<keyword evidence="9" id="KW-1185">Reference proteome</keyword>
<keyword evidence="6" id="KW-0812">Transmembrane</keyword>
<dbReference type="GO" id="GO:0004175">
    <property type="term" value="F:endopeptidase activity"/>
    <property type="evidence" value="ECO:0007669"/>
    <property type="project" value="TreeGrafter"/>
</dbReference>
<dbReference type="SUPFAM" id="SSF50156">
    <property type="entry name" value="PDZ domain-like"/>
    <property type="match status" value="1"/>
</dbReference>
<dbReference type="Gene3D" id="3.30.750.44">
    <property type="match status" value="1"/>
</dbReference>
<name>A0A1T5E6M4_9BACT</name>
<comment type="similarity">
    <text evidence="1 5">Belongs to the peptidase S41A family.</text>
</comment>
<dbReference type="SMART" id="SM00245">
    <property type="entry name" value="TSPc"/>
    <property type="match status" value="1"/>
</dbReference>
<sequence length="546" mass="61342">MKYNNNLKQIILPAVLAFVLILGFFIGRIWTPSTSSTGSNRLFIYPQSNKLEALINLIEQEYVDTINKAELIEKVIPEILKNLDPHTVYIPKEDLQAANEELDGNFGGIGVQFSMQNDTVLVISVISGGPSEKLGIIPGDRIITVNDSVIAGVSMNTDNVVRLLRGEMGTKVNVGIKRQGREELLDFEITRGMIPIYSVDVSYMITDSIGYIKISRFGRNTYQEMLTAMARLKAHNCQSVIIDLRGNSGGYLDVAISIINEFLSKGDLIVYTEGKNNPRQNIYANGAGSCQDVGVTILIDEFSASASEIMAGAIQDNDRGLVVGRRSFGKGLVQQQIPLPDRSAIRLTVARYYTPSGRGIQKPYENGVEDYHRDILARFEHGEFFERDSIVMDESLEFFTRGGRIIFGGGGVMPDVFVPRDTTQLTEYYFRLHDRGIIYQYALNYTDNNRLQLQRFENAESLVAHLSNQDLLSGLVEFARGRGVQFNQAQFRRSSERLEVELHAYIARNVFDNEGFYPVSHKIDEVVRAALYHIRNGYDREVLSLN</sequence>
<dbReference type="OrthoDB" id="9812068at2"/>
<accession>A0A1T5E6M4</accession>
<evidence type="ECO:0000313" key="8">
    <source>
        <dbReference type="EMBL" id="SKB79742.1"/>
    </source>
</evidence>
<dbReference type="STRING" id="889453.SAMN03080601_01224"/>